<proteinExistence type="predicted"/>
<dbReference type="Proteomes" id="UP001497516">
    <property type="component" value="Chromosome 3"/>
</dbReference>
<protein>
    <submittedName>
        <fullName evidence="2">Uncharacterized protein</fullName>
    </submittedName>
</protein>
<keyword evidence="3" id="KW-1185">Reference proteome</keyword>
<reference evidence="2 3" key="1">
    <citation type="submission" date="2024-04" db="EMBL/GenBank/DDBJ databases">
        <authorList>
            <person name="Fracassetti M."/>
        </authorList>
    </citation>
    <scope>NUCLEOTIDE SEQUENCE [LARGE SCALE GENOMIC DNA]</scope>
</reference>
<evidence type="ECO:0000313" key="2">
    <source>
        <dbReference type="EMBL" id="CAL1378519.1"/>
    </source>
</evidence>
<organism evidence="2 3">
    <name type="scientific">Linum trigynum</name>
    <dbReference type="NCBI Taxonomy" id="586398"/>
    <lineage>
        <taxon>Eukaryota</taxon>
        <taxon>Viridiplantae</taxon>
        <taxon>Streptophyta</taxon>
        <taxon>Embryophyta</taxon>
        <taxon>Tracheophyta</taxon>
        <taxon>Spermatophyta</taxon>
        <taxon>Magnoliopsida</taxon>
        <taxon>eudicotyledons</taxon>
        <taxon>Gunneridae</taxon>
        <taxon>Pentapetalae</taxon>
        <taxon>rosids</taxon>
        <taxon>fabids</taxon>
        <taxon>Malpighiales</taxon>
        <taxon>Linaceae</taxon>
        <taxon>Linum</taxon>
    </lineage>
</organism>
<sequence length="92" mass="10165">MRADLDVSKSDLEANLAVERLKTCAEVDEEAKAQAEADKAEWEGLEKELREGNAALAQEREALLEEKSVLRQTIEGLEEANKKLKSLVALQG</sequence>
<accession>A0AAV2DYA9</accession>
<gene>
    <name evidence="2" type="ORF">LTRI10_LOCUS20094</name>
</gene>
<feature type="coiled-coil region" evidence="1">
    <location>
        <begin position="46"/>
        <end position="87"/>
    </location>
</feature>
<evidence type="ECO:0000256" key="1">
    <source>
        <dbReference type="SAM" id="Coils"/>
    </source>
</evidence>
<evidence type="ECO:0000313" key="3">
    <source>
        <dbReference type="Proteomes" id="UP001497516"/>
    </source>
</evidence>
<name>A0AAV2DYA9_9ROSI</name>
<dbReference type="AlphaFoldDB" id="A0AAV2DYA9"/>
<keyword evidence="1" id="KW-0175">Coiled coil</keyword>
<dbReference type="EMBL" id="OZ034816">
    <property type="protein sequence ID" value="CAL1378519.1"/>
    <property type="molecule type" value="Genomic_DNA"/>
</dbReference>